<reference evidence="2 3" key="1">
    <citation type="submission" date="2017-11" db="EMBL/GenBank/DDBJ databases">
        <title>Draft genome sequence of Enterococcus plantarum TRW2 strain isolated from lettuce.</title>
        <authorList>
            <person name="Kim E.B."/>
            <person name="Marco M.L."/>
            <person name="Williams T.R."/>
            <person name="You I.H."/>
        </authorList>
    </citation>
    <scope>NUCLEOTIDE SEQUENCE [LARGE SCALE GENOMIC DNA]</scope>
    <source>
        <strain evidence="2 3">TRW2</strain>
    </source>
</reference>
<accession>A0A2W4B6P6</accession>
<feature type="chain" id="PRO_5015856222" evidence="1">
    <location>
        <begin position="51"/>
        <end position="315"/>
    </location>
</feature>
<keyword evidence="1" id="KW-0732">Signal</keyword>
<feature type="signal peptide" evidence="1">
    <location>
        <begin position="1"/>
        <end position="50"/>
    </location>
</feature>
<evidence type="ECO:0000313" key="3">
    <source>
        <dbReference type="Proteomes" id="UP000249828"/>
    </source>
</evidence>
<sequence length="315" mass="35695">MFLNDYCNLTSIYYIIMMLQRKDCEKMKKVSLVLLGLSLLFVGGATSANADEGEITAVPYGELKSVDNLQNDDLESEETITQNERAVAIAPSVTYRTHIQNIGWQGWKKNAQVAGTSGQAKRLEAIELKVKDSPYSGDIQYSTHIQNIGWQGWKKSGQVSGTSGQAKRLEAIRIKLTGELGRRYDVFYRVHAQNFGWMGWEKGGIPAGTSKFAYRLEAIEVKLVPKKNYFTINKSAKTSYRDNTKVAGELDAKKLKVPNKYLDNGLKLFKNSKSVINFAEKELNDVNRKTIGYQTYQLRRNLKTIGYTVDFYYPY</sequence>
<evidence type="ECO:0000256" key="1">
    <source>
        <dbReference type="SAM" id="SignalP"/>
    </source>
</evidence>
<dbReference type="SMART" id="SM00728">
    <property type="entry name" value="ChW"/>
    <property type="match status" value="3"/>
</dbReference>
<gene>
    <name evidence="2" type="ORF">CI088_11885</name>
</gene>
<dbReference type="Proteomes" id="UP000249828">
    <property type="component" value="Unassembled WGS sequence"/>
</dbReference>
<proteinExistence type="predicted"/>
<protein>
    <submittedName>
        <fullName evidence="2">Uncharacterized protein</fullName>
    </submittedName>
</protein>
<dbReference type="EMBL" id="PIEU01000100">
    <property type="protein sequence ID" value="PZL71695.1"/>
    <property type="molecule type" value="Genomic_DNA"/>
</dbReference>
<organism evidence="2 3">
    <name type="scientific">Enterococcus plantarum</name>
    <dbReference type="NCBI Taxonomy" id="1077675"/>
    <lineage>
        <taxon>Bacteria</taxon>
        <taxon>Bacillati</taxon>
        <taxon>Bacillota</taxon>
        <taxon>Bacilli</taxon>
        <taxon>Lactobacillales</taxon>
        <taxon>Enterococcaceae</taxon>
        <taxon>Enterococcus</taxon>
    </lineage>
</organism>
<dbReference type="InterPro" id="IPR006637">
    <property type="entry name" value="ChW"/>
</dbReference>
<evidence type="ECO:0000313" key="2">
    <source>
        <dbReference type="EMBL" id="PZL71695.1"/>
    </source>
</evidence>
<comment type="caution">
    <text evidence="2">The sequence shown here is derived from an EMBL/GenBank/DDBJ whole genome shotgun (WGS) entry which is preliminary data.</text>
</comment>
<name>A0A2W4B6P6_9ENTE</name>
<dbReference type="AlphaFoldDB" id="A0A2W4B6P6"/>
<keyword evidence="3" id="KW-1185">Reference proteome</keyword>
<dbReference type="Pfam" id="PF07538">
    <property type="entry name" value="ChW"/>
    <property type="match status" value="3"/>
</dbReference>